<accession>A0A382ADA1</accession>
<gene>
    <name evidence="9" type="ORF">METZ01_LOCUS152382</name>
</gene>
<evidence type="ECO:0000256" key="5">
    <source>
        <dbReference type="ARBA" id="ARBA00023136"/>
    </source>
</evidence>
<dbReference type="NCBIfam" id="NF010791">
    <property type="entry name" value="PRK14195.1"/>
    <property type="match status" value="1"/>
</dbReference>
<evidence type="ECO:0000256" key="6">
    <source>
        <dbReference type="ARBA" id="ARBA00035120"/>
    </source>
</evidence>
<comment type="catalytic activity">
    <reaction evidence="7">
        <text>fluoride(in) = fluoride(out)</text>
        <dbReference type="Rhea" id="RHEA:76159"/>
        <dbReference type="ChEBI" id="CHEBI:17051"/>
    </reaction>
    <physiologicalReaction direction="left-to-right" evidence="7">
        <dbReference type="Rhea" id="RHEA:76160"/>
    </physiologicalReaction>
</comment>
<organism evidence="9">
    <name type="scientific">marine metagenome</name>
    <dbReference type="NCBI Taxonomy" id="408172"/>
    <lineage>
        <taxon>unclassified sequences</taxon>
        <taxon>metagenomes</taxon>
        <taxon>ecological metagenomes</taxon>
    </lineage>
</organism>
<feature type="transmembrane region" description="Helical" evidence="8">
    <location>
        <begin position="31"/>
        <end position="54"/>
    </location>
</feature>
<evidence type="ECO:0008006" key="10">
    <source>
        <dbReference type="Google" id="ProtNLM"/>
    </source>
</evidence>
<comment type="subcellular location">
    <subcellularLocation>
        <location evidence="1">Cell membrane</location>
        <topology evidence="1">Multi-pass membrane protein</topology>
    </subcellularLocation>
</comment>
<dbReference type="Pfam" id="PF02537">
    <property type="entry name" value="CRCB"/>
    <property type="match status" value="1"/>
</dbReference>
<keyword evidence="5 8" id="KW-0472">Membrane</keyword>
<dbReference type="AlphaFoldDB" id="A0A382ADA1"/>
<evidence type="ECO:0000256" key="2">
    <source>
        <dbReference type="ARBA" id="ARBA00022475"/>
    </source>
</evidence>
<dbReference type="GO" id="GO:1903425">
    <property type="term" value="F:fluoride transmembrane transporter activity"/>
    <property type="evidence" value="ECO:0007669"/>
    <property type="project" value="TreeGrafter"/>
</dbReference>
<dbReference type="PANTHER" id="PTHR28259:SF1">
    <property type="entry name" value="FLUORIDE EXPORT PROTEIN 1-RELATED"/>
    <property type="match status" value="1"/>
</dbReference>
<comment type="similarity">
    <text evidence="6">Belongs to the fluoride channel Fluc/FEX (TC 1.A.43) family.</text>
</comment>
<dbReference type="InterPro" id="IPR003691">
    <property type="entry name" value="FluC"/>
</dbReference>
<evidence type="ECO:0000256" key="3">
    <source>
        <dbReference type="ARBA" id="ARBA00022692"/>
    </source>
</evidence>
<evidence type="ECO:0000256" key="1">
    <source>
        <dbReference type="ARBA" id="ARBA00004651"/>
    </source>
</evidence>
<keyword evidence="3 8" id="KW-0812">Transmembrane</keyword>
<reference evidence="9" key="1">
    <citation type="submission" date="2018-05" db="EMBL/GenBank/DDBJ databases">
        <authorList>
            <person name="Lanie J.A."/>
            <person name="Ng W.-L."/>
            <person name="Kazmierczak K.M."/>
            <person name="Andrzejewski T.M."/>
            <person name="Davidsen T.M."/>
            <person name="Wayne K.J."/>
            <person name="Tettelin H."/>
            <person name="Glass J.I."/>
            <person name="Rusch D."/>
            <person name="Podicherti R."/>
            <person name="Tsui H.-C.T."/>
            <person name="Winkler M.E."/>
        </authorList>
    </citation>
    <scope>NUCLEOTIDE SEQUENCE</scope>
</reference>
<dbReference type="EMBL" id="UINC01024917">
    <property type="protein sequence ID" value="SVA99528.1"/>
    <property type="molecule type" value="Genomic_DNA"/>
</dbReference>
<keyword evidence="2" id="KW-1003">Cell membrane</keyword>
<name>A0A382ADA1_9ZZZZ</name>
<evidence type="ECO:0000313" key="9">
    <source>
        <dbReference type="EMBL" id="SVA99528.1"/>
    </source>
</evidence>
<feature type="transmembrane region" description="Helical" evidence="8">
    <location>
        <begin position="95"/>
        <end position="119"/>
    </location>
</feature>
<dbReference type="PANTHER" id="PTHR28259">
    <property type="entry name" value="FLUORIDE EXPORT PROTEIN 1-RELATED"/>
    <property type="match status" value="1"/>
</dbReference>
<proteinExistence type="inferred from homology"/>
<dbReference type="GO" id="GO:0005886">
    <property type="term" value="C:plasma membrane"/>
    <property type="evidence" value="ECO:0007669"/>
    <property type="project" value="UniProtKB-SubCell"/>
</dbReference>
<keyword evidence="4 8" id="KW-1133">Transmembrane helix</keyword>
<feature type="transmembrane region" description="Helical" evidence="8">
    <location>
        <begin position="66"/>
        <end position="89"/>
    </location>
</feature>
<dbReference type="HAMAP" id="MF_00454">
    <property type="entry name" value="FluC"/>
    <property type="match status" value="1"/>
</dbReference>
<protein>
    <recommendedName>
        <fullName evidence="10">Fluoride ion transporter CrcB</fullName>
    </recommendedName>
</protein>
<evidence type="ECO:0000256" key="7">
    <source>
        <dbReference type="ARBA" id="ARBA00035585"/>
    </source>
</evidence>
<evidence type="ECO:0000256" key="8">
    <source>
        <dbReference type="SAM" id="Phobius"/>
    </source>
</evidence>
<dbReference type="NCBIfam" id="TIGR00494">
    <property type="entry name" value="crcB"/>
    <property type="match status" value="1"/>
</dbReference>
<evidence type="ECO:0000256" key="4">
    <source>
        <dbReference type="ARBA" id="ARBA00022989"/>
    </source>
</evidence>
<sequence length="124" mass="12984">MMFAVACGGALGAMGRHLISGQVMRWAGGGFPWGTLTVNVAGSFLLGLLVEYLAQRWPATQEIRGFLVVGVLGGFTTFSAFSLDAVLLLERGSLAPAFAYIGGNVLLSIGGMFAGLLLFRQVLT</sequence>